<dbReference type="InterPro" id="IPR034904">
    <property type="entry name" value="FSCA_dom_sf"/>
</dbReference>
<dbReference type="GO" id="GO:0046872">
    <property type="term" value="F:metal ion binding"/>
    <property type="evidence" value="ECO:0007669"/>
    <property type="project" value="UniProtKB-KW"/>
</dbReference>
<dbReference type="InterPro" id="IPR044304">
    <property type="entry name" value="NUBPL-like"/>
</dbReference>
<comment type="similarity">
    <text evidence="1">In the N-terminal section; belongs to the MIP18 family.</text>
</comment>
<evidence type="ECO:0000259" key="9">
    <source>
        <dbReference type="Pfam" id="PF01883"/>
    </source>
</evidence>
<comment type="caution">
    <text evidence="10">The sequence shown here is derived from an EMBL/GenBank/DDBJ whole genome shotgun (WGS) entry which is preliminary data.</text>
</comment>
<comment type="similarity">
    <text evidence="8">Belongs to the Mrp/NBP35 ATP-binding proteins family.</text>
</comment>
<dbReference type="OrthoDB" id="9809679at2"/>
<dbReference type="InterPro" id="IPR033756">
    <property type="entry name" value="YlxH/NBP35"/>
</dbReference>
<evidence type="ECO:0000256" key="6">
    <source>
        <dbReference type="ARBA" id="ARBA00023004"/>
    </source>
</evidence>
<dbReference type="Pfam" id="PF10609">
    <property type="entry name" value="ParA"/>
    <property type="match status" value="1"/>
</dbReference>
<evidence type="ECO:0000313" key="11">
    <source>
        <dbReference type="Proteomes" id="UP000319897"/>
    </source>
</evidence>
<dbReference type="PANTHER" id="PTHR42961:SF2">
    <property type="entry name" value="IRON-SULFUR PROTEIN NUBPL"/>
    <property type="match status" value="1"/>
</dbReference>
<comment type="subunit">
    <text evidence="8">Homodimer.</text>
</comment>
<dbReference type="Gene3D" id="3.40.50.300">
    <property type="entry name" value="P-loop containing nucleotide triphosphate hydrolases"/>
    <property type="match status" value="1"/>
</dbReference>
<evidence type="ECO:0000256" key="8">
    <source>
        <dbReference type="HAMAP-Rule" id="MF_02040"/>
    </source>
</evidence>
<proteinExistence type="inferred from homology"/>
<comment type="similarity">
    <text evidence="2">In the C-terminal section; belongs to the Mrp/NBP35 ATP-binding proteins family.</text>
</comment>
<keyword evidence="6 8" id="KW-0408">Iron</keyword>
<dbReference type="AlphaFoldDB" id="A0A501XET6"/>
<dbReference type="GO" id="GO:0005524">
    <property type="term" value="F:ATP binding"/>
    <property type="evidence" value="ECO:0007669"/>
    <property type="project" value="UniProtKB-UniRule"/>
</dbReference>
<protein>
    <recommendedName>
        <fullName evidence="8">Iron-sulfur cluster carrier protein</fullName>
    </recommendedName>
</protein>
<evidence type="ECO:0000256" key="1">
    <source>
        <dbReference type="ARBA" id="ARBA00007352"/>
    </source>
</evidence>
<dbReference type="SUPFAM" id="SSF117916">
    <property type="entry name" value="Fe-S cluster assembly (FSCA) domain-like"/>
    <property type="match status" value="1"/>
</dbReference>
<reference evidence="10 11" key="1">
    <citation type="submission" date="2019-06" db="EMBL/GenBank/DDBJ databases">
        <authorList>
            <person name="Lee I."/>
            <person name="Jang G.I."/>
            <person name="Hwang C.Y."/>
        </authorList>
    </citation>
    <scope>NUCLEOTIDE SEQUENCE [LARGE SCALE GENOMIC DNA]</scope>
    <source>
        <strain evidence="10 11">PAMC 28131</strain>
    </source>
</reference>
<evidence type="ECO:0000256" key="7">
    <source>
        <dbReference type="ARBA" id="ARBA00023014"/>
    </source>
</evidence>
<keyword evidence="11" id="KW-1185">Reference proteome</keyword>
<dbReference type="Proteomes" id="UP000319897">
    <property type="component" value="Unassembled WGS sequence"/>
</dbReference>
<evidence type="ECO:0000256" key="5">
    <source>
        <dbReference type="ARBA" id="ARBA00022840"/>
    </source>
</evidence>
<name>A0A501XET6_9SPHN</name>
<evidence type="ECO:0000256" key="4">
    <source>
        <dbReference type="ARBA" id="ARBA00022741"/>
    </source>
</evidence>
<dbReference type="EMBL" id="VFSU01000032">
    <property type="protein sequence ID" value="TPE59101.1"/>
    <property type="molecule type" value="Genomic_DNA"/>
</dbReference>
<comment type="function">
    <text evidence="8">Binds and transfers iron-sulfur (Fe-S) clusters to target apoproteins. Can hydrolyze ATP.</text>
</comment>
<keyword evidence="8" id="KW-0378">Hydrolase</keyword>
<dbReference type="PANTHER" id="PTHR42961">
    <property type="entry name" value="IRON-SULFUR PROTEIN NUBPL"/>
    <property type="match status" value="1"/>
</dbReference>
<keyword evidence="4 8" id="KW-0547">Nucleotide-binding</keyword>
<dbReference type="InterPro" id="IPR019591">
    <property type="entry name" value="Mrp/NBP35_ATP-bd"/>
</dbReference>
<feature type="binding site" evidence="8">
    <location>
        <begin position="104"/>
        <end position="111"/>
    </location>
    <ligand>
        <name>ATP</name>
        <dbReference type="ChEBI" id="CHEBI:30616"/>
    </ligand>
</feature>
<sequence length="335" mass="33858">MPGKDVAEATLKAIADPVRPGDLLSSGRVSGLVVRDEGGVGLVLGVEDLARAAAQALESRIDKALKLAGFSSVRVIQTADRSDGPAPKGSAVPGVAHIIGVGAGKGGVGKSTIAVALALALKRRGLKVGLLDADIQGPSVHILLGIKERARATADKRLIPLESHGLKMLGMGVMADPDKAVAWRGPMVAGAMVQMATVADWGQLDVLVVDLPPGTGDIHLSLAQKLAPSGALVVTTPQALARADARRAVAFFEQLQVPVLGVVMNMAGMAMPDGQVLHPFGQPPADSGLGAEVIANLPLDPAVVAASDAGAPMETGAVAAGLDKVAAQIVRQLGV</sequence>
<dbReference type="GO" id="GO:0016887">
    <property type="term" value="F:ATP hydrolysis activity"/>
    <property type="evidence" value="ECO:0007669"/>
    <property type="project" value="UniProtKB-UniRule"/>
</dbReference>
<dbReference type="InterPro" id="IPR027417">
    <property type="entry name" value="P-loop_NTPase"/>
</dbReference>
<dbReference type="PROSITE" id="PS01215">
    <property type="entry name" value="MRP"/>
    <property type="match status" value="1"/>
</dbReference>
<gene>
    <name evidence="10" type="ORF">FJQ54_15010</name>
</gene>
<dbReference type="SUPFAM" id="SSF52540">
    <property type="entry name" value="P-loop containing nucleoside triphosphate hydrolases"/>
    <property type="match status" value="1"/>
</dbReference>
<dbReference type="GO" id="GO:0051539">
    <property type="term" value="F:4 iron, 4 sulfur cluster binding"/>
    <property type="evidence" value="ECO:0007669"/>
    <property type="project" value="TreeGrafter"/>
</dbReference>
<dbReference type="InterPro" id="IPR000808">
    <property type="entry name" value="Mrp-like_CS"/>
</dbReference>
<evidence type="ECO:0000313" key="10">
    <source>
        <dbReference type="EMBL" id="TPE59101.1"/>
    </source>
</evidence>
<dbReference type="InterPro" id="IPR002744">
    <property type="entry name" value="MIP18-like"/>
</dbReference>
<evidence type="ECO:0000256" key="3">
    <source>
        <dbReference type="ARBA" id="ARBA00022723"/>
    </source>
</evidence>
<evidence type="ECO:0000256" key="2">
    <source>
        <dbReference type="ARBA" id="ARBA00008205"/>
    </source>
</evidence>
<dbReference type="RefSeq" id="WP_140929236.1">
    <property type="nucleotide sequence ID" value="NZ_VFSU01000032.1"/>
</dbReference>
<keyword evidence="3 8" id="KW-0479">Metal-binding</keyword>
<dbReference type="GO" id="GO:0016226">
    <property type="term" value="P:iron-sulfur cluster assembly"/>
    <property type="evidence" value="ECO:0007669"/>
    <property type="project" value="InterPro"/>
</dbReference>
<keyword evidence="7 8" id="KW-0411">Iron-sulfur</keyword>
<accession>A0A501XET6</accession>
<dbReference type="CDD" id="cd02037">
    <property type="entry name" value="Mrp_NBP35"/>
    <property type="match status" value="1"/>
</dbReference>
<organism evidence="10 11">
    <name type="scientific">Sandaracinobacter neustonicus</name>
    <dbReference type="NCBI Taxonomy" id="1715348"/>
    <lineage>
        <taxon>Bacteria</taxon>
        <taxon>Pseudomonadati</taxon>
        <taxon>Pseudomonadota</taxon>
        <taxon>Alphaproteobacteria</taxon>
        <taxon>Sphingomonadales</taxon>
        <taxon>Sphingosinicellaceae</taxon>
        <taxon>Sandaracinobacter</taxon>
    </lineage>
</organism>
<keyword evidence="5 8" id="KW-0067">ATP-binding</keyword>
<dbReference type="Pfam" id="PF01883">
    <property type="entry name" value="FeS_assembly_P"/>
    <property type="match status" value="1"/>
</dbReference>
<dbReference type="HAMAP" id="MF_02040">
    <property type="entry name" value="Mrp_NBP35"/>
    <property type="match status" value="1"/>
</dbReference>
<dbReference type="GO" id="GO:0140663">
    <property type="term" value="F:ATP-dependent FeS chaperone activity"/>
    <property type="evidence" value="ECO:0007669"/>
    <property type="project" value="InterPro"/>
</dbReference>
<feature type="domain" description="MIP18 family-like" evidence="9">
    <location>
        <begin position="6"/>
        <end position="75"/>
    </location>
</feature>